<sequence>MAAVTRAARSRALLLLPRASAAAPHFSTTASSGAAAAAAAPVEAAAAGASDASAAAAAGAGEQPAPPPKRWGLLKFGAFAAVCGALGAAGYSSYAYTLEEVDQKTREFRKAMTTPRPVAEDASEFEKFQAMVYSTAMKAPVAAIEFYMDVRHTIEDHIRGFAEPTSDKLLPDLDPLNQHIFTLVLDLNETLVYSDWLRERGWRTFKRPGVDAFIEHMGKFYEVVVYSDQMPMYVDPVLERLDTKGFITGRLSRPATKYQDGKHYRDLSKLNRNPAQVIYISGHALESCLQPENCVQIKPWKLETDDTQLLDLIPFLEYVAMVRPSDIRTVLASYQGRDVAAEFIERSKEHQREKMVFHGPYAYARAKTTWAYMETIMDLICRKDEAPIDSSILDVFSLFQAPQVKLLTAMKN</sequence>
<comment type="similarity">
    <text evidence="2 12">Belongs to the TIM50 family.</text>
</comment>
<keyword evidence="8" id="KW-1133">Transmembrane helix</keyword>
<keyword evidence="5" id="KW-0999">Mitochondrion inner membrane</keyword>
<organism evidence="14">
    <name type="scientific">Oryza nivara</name>
    <name type="common">Indian wild rice</name>
    <name type="synonym">Oryza sativa f. spontanea</name>
    <dbReference type="NCBI Taxonomy" id="4536"/>
    <lineage>
        <taxon>Eukaryota</taxon>
        <taxon>Viridiplantae</taxon>
        <taxon>Streptophyta</taxon>
        <taxon>Embryophyta</taxon>
        <taxon>Tracheophyta</taxon>
        <taxon>Spermatophyta</taxon>
        <taxon>Magnoliopsida</taxon>
        <taxon>Liliopsida</taxon>
        <taxon>Poales</taxon>
        <taxon>Poaceae</taxon>
        <taxon>BOP clade</taxon>
        <taxon>Oryzoideae</taxon>
        <taxon>Oryzeae</taxon>
        <taxon>Oryzinae</taxon>
        <taxon>Oryza</taxon>
    </lineage>
</organism>
<evidence type="ECO:0000259" key="13">
    <source>
        <dbReference type="PROSITE" id="PS50969"/>
    </source>
</evidence>
<name>A0A0E0HGV2_ORYNI</name>
<dbReference type="FunFam" id="3.40.50.1000:FF:000019">
    <property type="entry name" value="Mitochondrial import inner membrane translocase subunit TIM50"/>
    <property type="match status" value="1"/>
</dbReference>
<evidence type="ECO:0000256" key="12">
    <source>
        <dbReference type="RuleBase" id="RU365079"/>
    </source>
</evidence>
<feature type="domain" description="FCP1 homology" evidence="13">
    <location>
        <begin position="176"/>
        <end position="319"/>
    </location>
</feature>
<comment type="subcellular location">
    <subcellularLocation>
        <location evidence="1 12">Mitochondrion inner membrane</location>
        <topology evidence="1 12">Single-pass membrane protein</topology>
    </subcellularLocation>
</comment>
<dbReference type="AlphaFoldDB" id="A0A0E0HGV2"/>
<evidence type="ECO:0000256" key="9">
    <source>
        <dbReference type="ARBA" id="ARBA00023010"/>
    </source>
</evidence>
<evidence type="ECO:0000313" key="14">
    <source>
        <dbReference type="EnsemblPlants" id="ONIVA05G23470.1"/>
    </source>
</evidence>
<evidence type="ECO:0000256" key="10">
    <source>
        <dbReference type="ARBA" id="ARBA00023128"/>
    </source>
</evidence>
<dbReference type="InterPro" id="IPR023214">
    <property type="entry name" value="HAD_sf"/>
</dbReference>
<keyword evidence="9 12" id="KW-0811">Translocation</keyword>
<evidence type="ECO:0000256" key="4">
    <source>
        <dbReference type="ARBA" id="ARBA00022692"/>
    </source>
</evidence>
<dbReference type="Gene3D" id="3.40.50.1000">
    <property type="entry name" value="HAD superfamily/HAD-like"/>
    <property type="match status" value="1"/>
</dbReference>
<keyword evidence="7 12" id="KW-0809">Transit peptide</keyword>
<keyword evidence="6 12" id="KW-0653">Protein transport</keyword>
<dbReference type="EnsemblPlants" id="ONIVA05G23470.1">
    <property type="protein sequence ID" value="ONIVA05G23470.1"/>
    <property type="gene ID" value="ONIVA05G23470"/>
</dbReference>
<evidence type="ECO:0000256" key="8">
    <source>
        <dbReference type="ARBA" id="ARBA00022989"/>
    </source>
</evidence>
<dbReference type="SUPFAM" id="SSF56784">
    <property type="entry name" value="HAD-like"/>
    <property type="match status" value="1"/>
</dbReference>
<keyword evidence="15" id="KW-1185">Reference proteome</keyword>
<protein>
    <recommendedName>
        <fullName evidence="12">Mitochondrial import inner membrane translocase subunit TIM50</fullName>
    </recommendedName>
</protein>
<comment type="subunit">
    <text evidence="12">Component of the TIM23 complex.</text>
</comment>
<accession>A0A0E0HGV2</accession>
<dbReference type="GO" id="GO:0005744">
    <property type="term" value="C:TIM23 mitochondrial import inner membrane translocase complex"/>
    <property type="evidence" value="ECO:0007669"/>
    <property type="project" value="UniProtKB-UniRule"/>
</dbReference>
<reference evidence="14" key="1">
    <citation type="submission" date="2015-04" db="UniProtKB">
        <authorList>
            <consortium name="EnsemblPlants"/>
        </authorList>
    </citation>
    <scope>IDENTIFICATION</scope>
    <source>
        <strain evidence="14">SL10</strain>
    </source>
</reference>
<evidence type="ECO:0000256" key="3">
    <source>
        <dbReference type="ARBA" id="ARBA00022448"/>
    </source>
</evidence>
<dbReference type="eggNOG" id="KOG2832">
    <property type="taxonomic scope" value="Eukaryota"/>
</dbReference>
<dbReference type="CDD" id="cd07521">
    <property type="entry name" value="HAD_FCP1-like"/>
    <property type="match status" value="1"/>
</dbReference>
<proteinExistence type="inferred from homology"/>
<evidence type="ECO:0000256" key="11">
    <source>
        <dbReference type="ARBA" id="ARBA00023136"/>
    </source>
</evidence>
<keyword evidence="3 12" id="KW-0813">Transport</keyword>
<dbReference type="InterPro" id="IPR036412">
    <property type="entry name" value="HAD-like_sf"/>
</dbReference>
<evidence type="ECO:0000256" key="1">
    <source>
        <dbReference type="ARBA" id="ARBA00004434"/>
    </source>
</evidence>
<evidence type="ECO:0000256" key="2">
    <source>
        <dbReference type="ARBA" id="ARBA00006344"/>
    </source>
</evidence>
<dbReference type="PROSITE" id="PS50969">
    <property type="entry name" value="FCP1"/>
    <property type="match status" value="1"/>
</dbReference>
<keyword evidence="11" id="KW-0472">Membrane</keyword>
<comment type="function">
    <text evidence="12">Essential component of the TIM23 complex, a complex that mediates the translocation of transit peptide-containing proteins across the mitochondrial inner membrane.</text>
</comment>
<dbReference type="STRING" id="4536.A0A0E0HGV2"/>
<dbReference type="PANTHER" id="PTHR12210">
    <property type="entry name" value="DULLARD PROTEIN PHOSPHATASE"/>
    <property type="match status" value="1"/>
</dbReference>
<keyword evidence="10 12" id="KW-0496">Mitochondrion</keyword>
<evidence type="ECO:0000256" key="7">
    <source>
        <dbReference type="ARBA" id="ARBA00022946"/>
    </source>
</evidence>
<evidence type="ECO:0000256" key="5">
    <source>
        <dbReference type="ARBA" id="ARBA00022792"/>
    </source>
</evidence>
<dbReference type="Proteomes" id="UP000006591">
    <property type="component" value="Chromosome 5"/>
</dbReference>
<dbReference type="InterPro" id="IPR004274">
    <property type="entry name" value="FCP1_dom"/>
</dbReference>
<evidence type="ECO:0000313" key="15">
    <source>
        <dbReference type="Proteomes" id="UP000006591"/>
    </source>
</evidence>
<dbReference type="InterPro" id="IPR050365">
    <property type="entry name" value="TIM50"/>
</dbReference>
<dbReference type="GO" id="GO:0015031">
    <property type="term" value="P:protein transport"/>
    <property type="evidence" value="ECO:0007669"/>
    <property type="project" value="UniProtKB-KW"/>
</dbReference>
<dbReference type="Pfam" id="PF03031">
    <property type="entry name" value="NIF"/>
    <property type="match status" value="1"/>
</dbReference>
<dbReference type="Gramene" id="ONIVA05G23470.1">
    <property type="protein sequence ID" value="ONIVA05G23470.1"/>
    <property type="gene ID" value="ONIVA05G23470"/>
</dbReference>
<evidence type="ECO:0000256" key="6">
    <source>
        <dbReference type="ARBA" id="ARBA00022927"/>
    </source>
</evidence>
<keyword evidence="4" id="KW-0812">Transmembrane</keyword>
<dbReference type="SMART" id="SM00577">
    <property type="entry name" value="CPDc"/>
    <property type="match status" value="1"/>
</dbReference>
<reference evidence="14" key="2">
    <citation type="submission" date="2018-04" db="EMBL/GenBank/DDBJ databases">
        <title>OnivRS2 (Oryza nivara Reference Sequence Version 2).</title>
        <authorList>
            <person name="Zhang J."/>
            <person name="Kudrna D."/>
            <person name="Lee S."/>
            <person name="Talag J."/>
            <person name="Rajasekar S."/>
            <person name="Welchert J."/>
            <person name="Hsing Y.-I."/>
            <person name="Wing R.A."/>
        </authorList>
    </citation>
    <scope>NUCLEOTIDE SEQUENCE [LARGE SCALE GENOMIC DNA]</scope>
    <source>
        <strain evidence="14">SL10</strain>
    </source>
</reference>
<dbReference type="OMA" id="QAMVYST"/>